<feature type="region of interest" description="Disordered" evidence="1">
    <location>
        <begin position="143"/>
        <end position="165"/>
    </location>
</feature>
<name>A0A8H3VV54_VENIN</name>
<dbReference type="Proteomes" id="UP000433883">
    <property type="component" value="Unassembled WGS sequence"/>
</dbReference>
<evidence type="ECO:0000313" key="2">
    <source>
        <dbReference type="EMBL" id="KAE9975234.1"/>
    </source>
</evidence>
<protein>
    <submittedName>
        <fullName evidence="4">Uncharacterized protein</fullName>
    </submittedName>
</protein>
<comment type="caution">
    <text evidence="4">The sequence shown here is derived from an EMBL/GenBank/DDBJ whole genome shotgun (WGS) entry which is preliminary data.</text>
</comment>
<keyword evidence="6" id="KW-1185">Reference proteome</keyword>
<evidence type="ECO:0000313" key="6">
    <source>
        <dbReference type="Proteomes" id="UP000490939"/>
    </source>
</evidence>
<evidence type="ECO:0000313" key="5">
    <source>
        <dbReference type="Proteomes" id="UP000447873"/>
    </source>
</evidence>
<dbReference type="AlphaFoldDB" id="A0A8H3VV54"/>
<dbReference type="EMBL" id="WNWQ01000049">
    <property type="protein sequence ID" value="KAE9982061.1"/>
    <property type="molecule type" value="Genomic_DNA"/>
</dbReference>
<gene>
    <name evidence="3" type="ORF">BLS_006598</name>
    <name evidence="4" type="ORF">EG327_010818</name>
    <name evidence="2" type="ORF">EG328_003274</name>
</gene>
<reference evidence="4 6" key="1">
    <citation type="submission" date="2019-07" db="EMBL/GenBank/DDBJ databases">
        <title>Venturia inaequalis Genome Resource.</title>
        <authorList>
            <person name="Lichtner F.J."/>
        </authorList>
    </citation>
    <scope>NUCLEOTIDE SEQUENCE [LARGE SCALE GENOMIC DNA]</scope>
    <source>
        <strain evidence="2 5">120213</strain>
        <strain evidence="3">Bline_iso_100314</strain>
        <strain evidence="4 6">DMI_063113</strain>
    </source>
</reference>
<dbReference type="EMBL" id="WNWS01000199">
    <property type="protein sequence ID" value="KAE9975234.1"/>
    <property type="molecule type" value="Genomic_DNA"/>
</dbReference>
<dbReference type="Proteomes" id="UP000447873">
    <property type="component" value="Unassembled WGS sequence"/>
</dbReference>
<organism evidence="4 6">
    <name type="scientific">Venturia inaequalis</name>
    <name type="common">Apple scab fungus</name>
    <dbReference type="NCBI Taxonomy" id="5025"/>
    <lineage>
        <taxon>Eukaryota</taxon>
        <taxon>Fungi</taxon>
        <taxon>Dikarya</taxon>
        <taxon>Ascomycota</taxon>
        <taxon>Pezizomycotina</taxon>
        <taxon>Dothideomycetes</taxon>
        <taxon>Pleosporomycetidae</taxon>
        <taxon>Venturiales</taxon>
        <taxon>Venturiaceae</taxon>
        <taxon>Venturia</taxon>
    </lineage>
</organism>
<evidence type="ECO:0000256" key="1">
    <source>
        <dbReference type="SAM" id="MobiDB-lite"/>
    </source>
</evidence>
<evidence type="ECO:0000313" key="3">
    <source>
        <dbReference type="EMBL" id="KAE9982061.1"/>
    </source>
</evidence>
<dbReference type="Proteomes" id="UP000490939">
    <property type="component" value="Unassembled WGS sequence"/>
</dbReference>
<sequence length="194" mass="21070">MSTYGAPMPILQVRTCLKDRKDVSVSRSATPLSLSFMITFMYSFNYNEEAYTTGSTLVHAKVHEVADSYDMSHLKAVAAIKFRSAVEISSQSLSMISSNTIRIMKLKDFFAALALIYVSSNLDVKVKDAVLFTVFDHQNGTADVTPSTDGSGNVSPSPMVSGDAGNSTSNILDNSGNSTANANKRRHMVVRLRV</sequence>
<dbReference type="EMBL" id="WNWR01000008">
    <property type="protein sequence ID" value="KAE9994378.1"/>
    <property type="molecule type" value="Genomic_DNA"/>
</dbReference>
<evidence type="ECO:0000313" key="4">
    <source>
        <dbReference type="EMBL" id="KAE9994378.1"/>
    </source>
</evidence>
<accession>A0A8H3VV54</accession>
<proteinExistence type="predicted"/>